<dbReference type="RefSeq" id="WP_213237544.1">
    <property type="nucleotide sequence ID" value="NZ_JAHBCL010000023.1"/>
</dbReference>
<keyword evidence="8" id="KW-1185">Reference proteome</keyword>
<evidence type="ECO:0000259" key="6">
    <source>
        <dbReference type="PROSITE" id="PS51012"/>
    </source>
</evidence>
<dbReference type="InterPro" id="IPR052902">
    <property type="entry name" value="ABC-2_transporter"/>
</dbReference>
<evidence type="ECO:0000256" key="4">
    <source>
        <dbReference type="ARBA" id="ARBA00023136"/>
    </source>
</evidence>
<feature type="transmembrane region" description="Helical" evidence="5">
    <location>
        <begin position="138"/>
        <end position="162"/>
    </location>
</feature>
<dbReference type="InterPro" id="IPR000412">
    <property type="entry name" value="ABC_2_transport"/>
</dbReference>
<dbReference type="Proteomes" id="UP000746471">
    <property type="component" value="Unassembled WGS sequence"/>
</dbReference>
<evidence type="ECO:0000256" key="1">
    <source>
        <dbReference type="ARBA" id="ARBA00004141"/>
    </source>
</evidence>
<organism evidence="7 8">
    <name type="scientific">Fusibacter paucivorans</name>
    <dbReference type="NCBI Taxonomy" id="76009"/>
    <lineage>
        <taxon>Bacteria</taxon>
        <taxon>Bacillati</taxon>
        <taxon>Bacillota</taxon>
        <taxon>Clostridia</taxon>
        <taxon>Eubacteriales</taxon>
        <taxon>Eubacteriales Family XII. Incertae Sedis</taxon>
        <taxon>Fusibacter</taxon>
    </lineage>
</organism>
<keyword evidence="5" id="KW-1003">Cell membrane</keyword>
<keyword evidence="5" id="KW-0813">Transport</keyword>
<keyword evidence="3 5" id="KW-1133">Transmembrane helix</keyword>
<comment type="similarity">
    <text evidence="5">Belongs to the ABC-2 integral membrane protein family.</text>
</comment>
<evidence type="ECO:0000256" key="3">
    <source>
        <dbReference type="ARBA" id="ARBA00022989"/>
    </source>
</evidence>
<feature type="transmembrane region" description="Helical" evidence="5">
    <location>
        <begin position="56"/>
        <end position="78"/>
    </location>
</feature>
<feature type="transmembrane region" description="Helical" evidence="5">
    <location>
        <begin position="105"/>
        <end position="126"/>
    </location>
</feature>
<evidence type="ECO:0000256" key="5">
    <source>
        <dbReference type="RuleBase" id="RU361157"/>
    </source>
</evidence>
<comment type="subcellular location">
    <subcellularLocation>
        <location evidence="5">Cell membrane</location>
        <topology evidence="5">Multi-pass membrane protein</topology>
    </subcellularLocation>
    <subcellularLocation>
        <location evidence="1">Membrane</location>
        <topology evidence="1">Multi-pass membrane protein</topology>
    </subcellularLocation>
</comment>
<evidence type="ECO:0000313" key="7">
    <source>
        <dbReference type="EMBL" id="MBS7527685.1"/>
    </source>
</evidence>
<evidence type="ECO:0000256" key="2">
    <source>
        <dbReference type="ARBA" id="ARBA00022692"/>
    </source>
</evidence>
<dbReference type="PANTHER" id="PTHR43027">
    <property type="entry name" value="DOXORUBICIN RESISTANCE ABC TRANSPORTER PERMEASE PROTEIN DRRC-RELATED"/>
    <property type="match status" value="1"/>
</dbReference>
<reference evidence="7 8" key="1">
    <citation type="submission" date="2021-05" db="EMBL/GenBank/DDBJ databases">
        <title>Fusibacter ferrireducens sp. nov., an anaerobic, sulfur- and Fe-reducing bacterium isolated from the mangrove sediment.</title>
        <authorList>
            <person name="Qiu D."/>
        </authorList>
    </citation>
    <scope>NUCLEOTIDE SEQUENCE [LARGE SCALE GENOMIC DNA]</scope>
    <source>
        <strain evidence="7 8">DSM 12116</strain>
    </source>
</reference>
<keyword evidence="2 5" id="KW-0812">Transmembrane</keyword>
<dbReference type="PRINTS" id="PR00164">
    <property type="entry name" value="ABC2TRNSPORT"/>
</dbReference>
<protein>
    <recommendedName>
        <fullName evidence="5">Transport permease protein</fullName>
    </recommendedName>
</protein>
<comment type="caution">
    <text evidence="7">The sequence shown here is derived from an EMBL/GenBank/DDBJ whole genome shotgun (WGS) entry which is preliminary data.</text>
</comment>
<name>A0ABS5PR98_9FIRM</name>
<dbReference type="InterPro" id="IPR013525">
    <property type="entry name" value="ABC2_TM"/>
</dbReference>
<sequence>MMGRIFRQAFLSYKAMYSYVNPTVFFLMMILNPTLQLAFFAFMVKFAYGSKDISPWIIGNAFLLASSNAIFIIGTLAVDERRAGTLMVVMGSPVNKFRLFISRSMFHIIDIGIRVVIGFVIGTLFFDFPISEISIFKLFLSIGSGMLSGLGFGLLIGSFALIITDMNMFLNTMEQVLILFTGAVFSVSKLPTELRWISEIVPLRRSIEASRLLLGIDQSNFYHLIGDEILISMIMMILGYIAFEICSYLARKNASIDLY</sequence>
<gene>
    <name evidence="7" type="ORF">KHM83_13445</name>
</gene>
<feature type="transmembrane region" description="Helical" evidence="5">
    <location>
        <begin position="169"/>
        <end position="188"/>
    </location>
</feature>
<feature type="transmembrane region" description="Helical" evidence="5">
    <location>
        <begin position="229"/>
        <end position="250"/>
    </location>
</feature>
<keyword evidence="4 5" id="KW-0472">Membrane</keyword>
<accession>A0ABS5PR98</accession>
<dbReference type="EMBL" id="JAHBCL010000023">
    <property type="protein sequence ID" value="MBS7527685.1"/>
    <property type="molecule type" value="Genomic_DNA"/>
</dbReference>
<feature type="transmembrane region" description="Helical" evidence="5">
    <location>
        <begin position="20"/>
        <end position="44"/>
    </location>
</feature>
<feature type="domain" description="ABC transmembrane type-2" evidence="6">
    <location>
        <begin position="24"/>
        <end position="246"/>
    </location>
</feature>
<dbReference type="PANTHER" id="PTHR43027:SF1">
    <property type="entry name" value="DOXORUBICIN RESISTANCE ABC TRANSPORTER PERMEASE PROTEIN DRRC-RELATED"/>
    <property type="match status" value="1"/>
</dbReference>
<dbReference type="InterPro" id="IPR047817">
    <property type="entry name" value="ABC2_TM_bact-type"/>
</dbReference>
<proteinExistence type="inferred from homology"/>
<dbReference type="PROSITE" id="PS51012">
    <property type="entry name" value="ABC_TM2"/>
    <property type="match status" value="1"/>
</dbReference>
<evidence type="ECO:0000313" key="8">
    <source>
        <dbReference type="Proteomes" id="UP000746471"/>
    </source>
</evidence>
<dbReference type="Pfam" id="PF01061">
    <property type="entry name" value="ABC2_membrane"/>
    <property type="match status" value="1"/>
</dbReference>